<sequence length="285" mass="32690">MEEITLGDPNVLLTTLVSLNGVLVAIIGGFLVSRLIAISTERNGIKRSSAGYQQQIKRIDEKIEKLDEKLLKPDQTWFAKESKGKVWEDVPFEELLNDDYINPNKRTEEELKQTYDALVKEKEKILEKNKDKQMPPELKEKLKGIKINHSFLLTRSEESIAAEKRRLEKEAEAKRKKELQDFLDSKKPILDEKEEQTKEIHYLNKKIEDNELSLSRIVEPKGIIAGIVFIVTAIILGIFFPLLFLPMKDGTMTNGLRLTLLGATFFILLYFIIYLVVLAADSDNE</sequence>
<keyword evidence="1" id="KW-0175">Coiled coil</keyword>
<evidence type="ECO:0000313" key="3">
    <source>
        <dbReference type="EMBL" id="MED3562513.1"/>
    </source>
</evidence>
<keyword evidence="2" id="KW-0472">Membrane</keyword>
<protein>
    <submittedName>
        <fullName evidence="3">Uncharacterized protein</fullName>
    </submittedName>
</protein>
<reference evidence="3 4" key="1">
    <citation type="submission" date="2023-03" db="EMBL/GenBank/DDBJ databases">
        <title>Bacillus Genome Sequencing.</title>
        <authorList>
            <person name="Dunlap C."/>
        </authorList>
    </citation>
    <scope>NUCLEOTIDE SEQUENCE [LARGE SCALE GENOMIC DNA]</scope>
    <source>
        <strain evidence="3 4">B-14544</strain>
    </source>
</reference>
<evidence type="ECO:0000256" key="2">
    <source>
        <dbReference type="SAM" id="Phobius"/>
    </source>
</evidence>
<evidence type="ECO:0000313" key="4">
    <source>
        <dbReference type="Proteomes" id="UP001330749"/>
    </source>
</evidence>
<accession>A0ABU6N8H5</accession>
<keyword evidence="2" id="KW-0812">Transmembrane</keyword>
<dbReference type="RefSeq" id="WP_327967446.1">
    <property type="nucleotide sequence ID" value="NZ_JARMQG010000092.1"/>
</dbReference>
<feature type="transmembrane region" description="Helical" evidence="2">
    <location>
        <begin position="223"/>
        <end position="244"/>
    </location>
</feature>
<comment type="caution">
    <text evidence="3">The sequence shown here is derived from an EMBL/GenBank/DDBJ whole genome shotgun (WGS) entry which is preliminary data.</text>
</comment>
<keyword evidence="4" id="KW-1185">Reference proteome</keyword>
<organism evidence="3 4">
    <name type="scientific">Bacillus xiapuensis</name>
    <dbReference type="NCBI Taxonomy" id="2014075"/>
    <lineage>
        <taxon>Bacteria</taxon>
        <taxon>Bacillati</taxon>
        <taxon>Bacillota</taxon>
        <taxon>Bacilli</taxon>
        <taxon>Bacillales</taxon>
        <taxon>Bacillaceae</taxon>
        <taxon>Bacillus</taxon>
    </lineage>
</organism>
<gene>
    <name evidence="3" type="ORF">P4447_08590</name>
</gene>
<name>A0ABU6N8H5_9BACI</name>
<feature type="transmembrane region" description="Helical" evidence="2">
    <location>
        <begin position="12"/>
        <end position="37"/>
    </location>
</feature>
<dbReference type="Proteomes" id="UP001330749">
    <property type="component" value="Unassembled WGS sequence"/>
</dbReference>
<keyword evidence="2" id="KW-1133">Transmembrane helix</keyword>
<evidence type="ECO:0000256" key="1">
    <source>
        <dbReference type="SAM" id="Coils"/>
    </source>
</evidence>
<dbReference type="EMBL" id="JARMQG010000092">
    <property type="protein sequence ID" value="MED3562513.1"/>
    <property type="molecule type" value="Genomic_DNA"/>
</dbReference>
<feature type="transmembrane region" description="Helical" evidence="2">
    <location>
        <begin position="256"/>
        <end position="280"/>
    </location>
</feature>
<feature type="coiled-coil region" evidence="1">
    <location>
        <begin position="153"/>
        <end position="180"/>
    </location>
</feature>
<proteinExistence type="predicted"/>